<proteinExistence type="predicted"/>
<keyword evidence="2" id="KW-1185">Reference proteome</keyword>
<dbReference type="RefSeq" id="WP_192375422.1">
    <property type="nucleotide sequence ID" value="NZ_CAJHIV010000001.1"/>
</dbReference>
<organism evidence="1 2">
    <name type="scientific">Methylomonas albis</name>
    <dbReference type="NCBI Taxonomy" id="1854563"/>
    <lineage>
        <taxon>Bacteria</taxon>
        <taxon>Pseudomonadati</taxon>
        <taxon>Pseudomonadota</taxon>
        <taxon>Gammaproteobacteria</taxon>
        <taxon>Methylococcales</taxon>
        <taxon>Methylococcaceae</taxon>
        <taxon>Methylomonas</taxon>
    </lineage>
</organism>
<evidence type="ECO:0000313" key="2">
    <source>
        <dbReference type="Proteomes" id="UP000652176"/>
    </source>
</evidence>
<reference evidence="1 2" key="1">
    <citation type="submission" date="2020-09" db="EMBL/GenBank/DDBJ databases">
        <title>Methylomonas albis sp. nov. and Methylomonas fluvii sp. nov.: Two cold-adapted methanotrophs from the River Elbe and an amended description of Methylovulum psychrotolerans strain Eb1.</title>
        <authorList>
            <person name="Bussmann I.K."/>
            <person name="Klings K.-W."/>
            <person name="Warnstedt J."/>
            <person name="Hoppert M."/>
            <person name="Saborowski A."/>
            <person name="Horn F."/>
            <person name="Liebner S."/>
        </authorList>
    </citation>
    <scope>NUCLEOTIDE SEQUENCE [LARGE SCALE GENOMIC DNA]</scope>
    <source>
        <strain evidence="1 2">EbA</strain>
    </source>
</reference>
<gene>
    <name evidence="1" type="ORF">IE877_14760</name>
</gene>
<name>A0ABR9D1W9_9GAMM</name>
<dbReference type="Proteomes" id="UP000652176">
    <property type="component" value="Unassembled WGS sequence"/>
</dbReference>
<protein>
    <submittedName>
        <fullName evidence="1">Uncharacterized protein</fullName>
    </submittedName>
</protein>
<dbReference type="EMBL" id="JACXSS010000001">
    <property type="protein sequence ID" value="MBD9357123.1"/>
    <property type="molecule type" value="Genomic_DNA"/>
</dbReference>
<accession>A0ABR9D1W9</accession>
<evidence type="ECO:0000313" key="1">
    <source>
        <dbReference type="EMBL" id="MBD9357123.1"/>
    </source>
</evidence>
<sequence>MFEDNSNRLANGRDVAQIHAATCLLMTQFINGHHNPKLAHLIVQQLGRLLSHPELEHSASSRDMYLQLLEHWQTVTGLLLERKAAHPVAVATH</sequence>
<comment type="caution">
    <text evidence="1">The sequence shown here is derived from an EMBL/GenBank/DDBJ whole genome shotgun (WGS) entry which is preliminary data.</text>
</comment>